<dbReference type="Pfam" id="PF13592">
    <property type="entry name" value="HTH_33"/>
    <property type="match status" value="1"/>
</dbReference>
<reference evidence="3" key="1">
    <citation type="submission" date="2024-08" db="EMBL/GenBank/DDBJ databases">
        <authorList>
            <person name="Yu S.T."/>
        </authorList>
    </citation>
    <scope>NUCLEOTIDE SEQUENCE</scope>
    <source>
        <strain evidence="3">R33</strain>
    </source>
</reference>
<organism evidence="3">
    <name type="scientific">Streptomyces sp. R33</name>
    <dbReference type="NCBI Taxonomy" id="3238629"/>
    <lineage>
        <taxon>Bacteria</taxon>
        <taxon>Bacillati</taxon>
        <taxon>Actinomycetota</taxon>
        <taxon>Actinomycetes</taxon>
        <taxon>Kitasatosporales</taxon>
        <taxon>Streptomycetaceae</taxon>
        <taxon>Streptomyces</taxon>
    </lineage>
</organism>
<dbReference type="SUPFAM" id="SSF46689">
    <property type="entry name" value="Homeodomain-like"/>
    <property type="match status" value="1"/>
</dbReference>
<dbReference type="AlphaFoldDB" id="A0AB39XVS1"/>
<dbReference type="RefSeq" id="WP_369776439.1">
    <property type="nucleotide sequence ID" value="NZ_CP165727.1"/>
</dbReference>
<dbReference type="EMBL" id="CP165727">
    <property type="protein sequence ID" value="XDV61664.1"/>
    <property type="molecule type" value="Genomic_DNA"/>
</dbReference>
<name>A0AB39XVS1_9ACTN</name>
<proteinExistence type="predicted"/>
<sequence>MRYAQGGGLTPQRQAARERVRMLAADDFARDEKNVVIAKRLRVSVRSVERWRRSWREGGRQALCISGPAGRPKVDDSDFAVLEPLLLDGAMAEGWADERWTLSRVRMLIADQLGVSLSIRGVWELLRRHGWSCQQPARRAVERDDAAVAGWVKETWPQAKPPRRRSGHGWSSRTRPPSR</sequence>
<dbReference type="InterPro" id="IPR025959">
    <property type="entry name" value="Winged_HTH_dom"/>
</dbReference>
<dbReference type="InterPro" id="IPR009057">
    <property type="entry name" value="Homeodomain-like_sf"/>
</dbReference>
<accession>A0AB39XVS1</accession>
<protein>
    <submittedName>
        <fullName evidence="3">Winged helix-turn-helix domain-containing protein</fullName>
    </submittedName>
</protein>
<evidence type="ECO:0000259" key="2">
    <source>
        <dbReference type="Pfam" id="PF13592"/>
    </source>
</evidence>
<gene>
    <name evidence="3" type="ORF">AB5J51_01140</name>
</gene>
<evidence type="ECO:0000256" key="1">
    <source>
        <dbReference type="SAM" id="MobiDB-lite"/>
    </source>
</evidence>
<feature type="compositionally biased region" description="Polar residues" evidence="1">
    <location>
        <begin position="169"/>
        <end position="179"/>
    </location>
</feature>
<feature type="domain" description="Winged helix-turn helix" evidence="2">
    <location>
        <begin position="97"/>
        <end position="155"/>
    </location>
</feature>
<evidence type="ECO:0000313" key="3">
    <source>
        <dbReference type="EMBL" id="XDV61664.1"/>
    </source>
</evidence>
<feature type="region of interest" description="Disordered" evidence="1">
    <location>
        <begin position="152"/>
        <end position="179"/>
    </location>
</feature>
<dbReference type="Pfam" id="PF13384">
    <property type="entry name" value="HTH_23"/>
    <property type="match status" value="1"/>
</dbReference>